<evidence type="ECO:0000256" key="3">
    <source>
        <dbReference type="ARBA" id="ARBA00022741"/>
    </source>
</evidence>
<feature type="binding site" evidence="5">
    <location>
        <position position="237"/>
    </location>
    <ligand>
        <name>ATP</name>
        <dbReference type="ChEBI" id="CHEBI:30616"/>
    </ligand>
</feature>
<protein>
    <recommendedName>
        <fullName evidence="5">ORC1-type DNA replication protein</fullName>
    </recommendedName>
</protein>
<evidence type="ECO:0000256" key="4">
    <source>
        <dbReference type="ARBA" id="ARBA00022840"/>
    </source>
</evidence>
<reference evidence="8 9" key="1">
    <citation type="submission" date="2017-04" db="EMBL/GenBank/DDBJ databases">
        <title>Draft Aigarchaeota genome from a New Zealand hot spring.</title>
        <authorList>
            <person name="Reysenbach A.-L."/>
            <person name="Donaho J.A."/>
            <person name="Gerhart J."/>
            <person name="Kelley J.F."/>
            <person name="Kouba K."/>
            <person name="Podar M."/>
            <person name="Stott M."/>
        </authorList>
    </citation>
    <scope>NUCLEOTIDE SEQUENCE [LARGE SCALE GENOMIC DNA]</scope>
    <source>
        <strain evidence="8">NZ13_MG1</strain>
    </source>
</reference>
<dbReference type="GO" id="GO:0051301">
    <property type="term" value="P:cell division"/>
    <property type="evidence" value="ECO:0007669"/>
    <property type="project" value="UniProtKB-KW"/>
</dbReference>
<organism evidence="8 9">
    <name type="scientific">Candidatus Terraquivivens tikiterensis</name>
    <dbReference type="NCBI Taxonomy" id="1980982"/>
    <lineage>
        <taxon>Archaea</taxon>
        <taxon>Nitrososphaerota</taxon>
        <taxon>Candidatus Wolframiiraptoraceae</taxon>
        <taxon>Candidatus Terraquivivens</taxon>
    </lineage>
</organism>
<dbReference type="Gene3D" id="3.40.50.300">
    <property type="entry name" value="P-loop containing nucleotide triphosphate hydrolases"/>
    <property type="match status" value="1"/>
</dbReference>
<dbReference type="NCBIfam" id="TIGR02928">
    <property type="entry name" value="orc1/cdc6 family replication initiation protein"/>
    <property type="match status" value="1"/>
</dbReference>
<dbReference type="InterPro" id="IPR003593">
    <property type="entry name" value="AAA+_ATPase"/>
</dbReference>
<proteinExistence type="inferred from homology"/>
<feature type="domain" description="Cdc6 C-terminal" evidence="7">
    <location>
        <begin position="320"/>
        <end position="401"/>
    </location>
</feature>
<dbReference type="PANTHER" id="PTHR10763:SF26">
    <property type="entry name" value="CELL DIVISION CONTROL PROTEIN 6 HOMOLOG"/>
    <property type="match status" value="1"/>
</dbReference>
<comment type="similarity">
    <text evidence="1 5">Belongs to the CDC6/cdc18 family.</text>
</comment>
<dbReference type="InterPro" id="IPR014277">
    <property type="entry name" value="Orc1/Cdc6_arc"/>
</dbReference>
<dbReference type="SMART" id="SM01074">
    <property type="entry name" value="Cdc6_C"/>
    <property type="match status" value="1"/>
</dbReference>
<dbReference type="InterPro" id="IPR055237">
    <property type="entry name" value="Cdc6_lid"/>
</dbReference>
<evidence type="ECO:0000256" key="1">
    <source>
        <dbReference type="ARBA" id="ARBA00006184"/>
    </source>
</evidence>
<evidence type="ECO:0000259" key="6">
    <source>
        <dbReference type="SMART" id="SM00382"/>
    </source>
</evidence>
<comment type="function">
    <text evidence="5">Involved in regulation of DNA replication.</text>
</comment>
<dbReference type="AlphaFoldDB" id="A0A2R7Y594"/>
<dbReference type="Gene3D" id="1.10.8.60">
    <property type="match status" value="1"/>
</dbReference>
<dbReference type="SUPFAM" id="SSF52540">
    <property type="entry name" value="P-loop containing nucleoside triphosphate hydrolases"/>
    <property type="match status" value="1"/>
</dbReference>
<sequence>MNREIDFQQKGWGVQLDPLSDLISASSKKGLFKNRNVLRSDYLPNNLPHRWEHIRRLGEILAPSFNNARPSNVFIYGKTGTGKTAVVKHTFKRFNEETVRKNLPLKFIYINCRIAGTEYRVLAELCAAIGQKVPFTGLSKAEVFNRFVSNLSSSNLMVVVCLDEVDMLVKNFGDDLLYELTRVNESLDGGQVAIVGVSNDLMFKEMLDPRVLSSLSEEEIVFHPYTASELVDILSERAALAFNEGAVSQEIIMLCAALAAAEHGDARRALDLLRVAGEVAERAGAQKVEEKHVRVAQGIIERGRVFEALSSLPLHSKLVLLSVVLTMKNGKEITSGTLYAVYKELCELLGMEPLTDRRTSSLLSELNMLGVLDCELVSLGRYGRTRKVFLTLPLDEVVGVFEKDEVLSNMLGYVPTSLKKRNA</sequence>
<dbReference type="CDD" id="cd08768">
    <property type="entry name" value="Cdc6_C"/>
    <property type="match status" value="1"/>
</dbReference>
<dbReference type="InterPro" id="IPR050311">
    <property type="entry name" value="ORC1/CDC6"/>
</dbReference>
<dbReference type="HAMAP" id="MF_01407">
    <property type="entry name" value="ORC1_type_DNA_replic_protein"/>
    <property type="match status" value="1"/>
</dbReference>
<dbReference type="InterPro" id="IPR036388">
    <property type="entry name" value="WH-like_DNA-bd_sf"/>
</dbReference>
<dbReference type="Pfam" id="PF13401">
    <property type="entry name" value="AAA_22"/>
    <property type="match status" value="1"/>
</dbReference>
<feature type="binding site" evidence="5">
    <location>
        <begin position="81"/>
        <end position="85"/>
    </location>
    <ligand>
        <name>ATP</name>
        <dbReference type="ChEBI" id="CHEBI:30616"/>
    </ligand>
</feature>
<comment type="caution">
    <text evidence="8">The sequence shown here is derived from an EMBL/GenBank/DDBJ whole genome shotgun (WGS) entry which is preliminary data.</text>
</comment>
<keyword evidence="4 5" id="KW-0067">ATP-binding</keyword>
<dbReference type="InterPro" id="IPR015163">
    <property type="entry name" value="Cdc6_C"/>
</dbReference>
<dbReference type="InterPro" id="IPR049945">
    <property type="entry name" value="AAA_22"/>
</dbReference>
<feature type="domain" description="AAA+ ATPase" evidence="6">
    <location>
        <begin position="69"/>
        <end position="226"/>
    </location>
</feature>
<keyword evidence="2 5" id="KW-0235">DNA replication</keyword>
<evidence type="ECO:0000259" key="7">
    <source>
        <dbReference type="SMART" id="SM01074"/>
    </source>
</evidence>
<dbReference type="FunFam" id="3.40.50.300:FF:000930">
    <property type="entry name" value="ORC1-type DNA replication protein"/>
    <property type="match status" value="1"/>
</dbReference>
<dbReference type="GO" id="GO:0005524">
    <property type="term" value="F:ATP binding"/>
    <property type="evidence" value="ECO:0007669"/>
    <property type="project" value="UniProtKB-UniRule"/>
</dbReference>
<keyword evidence="8" id="KW-0131">Cell cycle</keyword>
<name>A0A2R7Y594_9ARCH</name>
<dbReference type="Pfam" id="PF22703">
    <property type="entry name" value="Cdc6_lid"/>
    <property type="match status" value="1"/>
</dbReference>
<dbReference type="InterPro" id="IPR027417">
    <property type="entry name" value="P-loop_NTPase"/>
</dbReference>
<dbReference type="Gene3D" id="1.10.10.10">
    <property type="entry name" value="Winged helix-like DNA-binding domain superfamily/Winged helix DNA-binding domain"/>
    <property type="match status" value="1"/>
</dbReference>
<gene>
    <name evidence="8" type="ORF">B9J98_03750</name>
</gene>
<dbReference type="FunFam" id="1.10.8.60:FF:000073">
    <property type="entry name" value="ORC1-type DNA replication protein"/>
    <property type="match status" value="1"/>
</dbReference>
<accession>A0A2R7Y594</accession>
<dbReference type="SMART" id="SM00382">
    <property type="entry name" value="AAA"/>
    <property type="match status" value="1"/>
</dbReference>
<keyword evidence="8" id="KW-0132">Cell division</keyword>
<evidence type="ECO:0000313" key="9">
    <source>
        <dbReference type="Proteomes" id="UP000244066"/>
    </source>
</evidence>
<dbReference type="EMBL" id="NDWU01000007">
    <property type="protein sequence ID" value="PUA32698.1"/>
    <property type="molecule type" value="Genomic_DNA"/>
</dbReference>
<keyword evidence="3 5" id="KW-0547">Nucleotide-binding</keyword>
<dbReference type="InterPro" id="IPR036390">
    <property type="entry name" value="WH_DNA-bd_sf"/>
</dbReference>
<evidence type="ECO:0000256" key="2">
    <source>
        <dbReference type="ARBA" id="ARBA00022705"/>
    </source>
</evidence>
<dbReference type="Pfam" id="PF09079">
    <property type="entry name" value="WHD_Cdc6"/>
    <property type="match status" value="1"/>
</dbReference>
<feature type="binding site" evidence="5">
    <location>
        <position position="225"/>
    </location>
    <ligand>
        <name>ATP</name>
        <dbReference type="ChEBI" id="CHEBI:30616"/>
    </ligand>
</feature>
<evidence type="ECO:0000256" key="5">
    <source>
        <dbReference type="HAMAP-Rule" id="MF_01407"/>
    </source>
</evidence>
<dbReference type="GO" id="GO:0006260">
    <property type="term" value="P:DNA replication"/>
    <property type="evidence" value="ECO:0007669"/>
    <property type="project" value="UniProtKB-UniRule"/>
</dbReference>
<dbReference type="PANTHER" id="PTHR10763">
    <property type="entry name" value="CELL DIVISION CONTROL PROTEIN 6-RELATED"/>
    <property type="match status" value="1"/>
</dbReference>
<dbReference type="SUPFAM" id="SSF46785">
    <property type="entry name" value="Winged helix' DNA-binding domain"/>
    <property type="match status" value="1"/>
</dbReference>
<dbReference type="GO" id="GO:0016887">
    <property type="term" value="F:ATP hydrolysis activity"/>
    <property type="evidence" value="ECO:0007669"/>
    <property type="project" value="InterPro"/>
</dbReference>
<dbReference type="Proteomes" id="UP000244066">
    <property type="component" value="Unassembled WGS sequence"/>
</dbReference>
<evidence type="ECO:0000313" key="8">
    <source>
        <dbReference type="EMBL" id="PUA32698.1"/>
    </source>
</evidence>